<proteinExistence type="inferred from homology"/>
<organism evidence="11 12">
    <name type="scientific">Mola mola</name>
    <name type="common">Ocean sunfish</name>
    <name type="synonym">Tetraodon mola</name>
    <dbReference type="NCBI Taxonomy" id="94237"/>
    <lineage>
        <taxon>Eukaryota</taxon>
        <taxon>Metazoa</taxon>
        <taxon>Chordata</taxon>
        <taxon>Craniata</taxon>
        <taxon>Vertebrata</taxon>
        <taxon>Euteleostomi</taxon>
        <taxon>Actinopterygii</taxon>
        <taxon>Neopterygii</taxon>
        <taxon>Teleostei</taxon>
        <taxon>Neoteleostei</taxon>
        <taxon>Acanthomorphata</taxon>
        <taxon>Eupercaria</taxon>
        <taxon>Tetraodontiformes</taxon>
        <taxon>Molidae</taxon>
        <taxon>Mola</taxon>
    </lineage>
</organism>
<dbReference type="FunFam" id="3.40.50.150:FF:000092">
    <property type="entry name" value="Leucine carboxyl methyltransferase 1"/>
    <property type="match status" value="1"/>
</dbReference>
<keyword evidence="8 9" id="KW-0949">S-adenosyl-L-methionine</keyword>
<evidence type="ECO:0000256" key="8">
    <source>
        <dbReference type="ARBA" id="ARBA00022691"/>
    </source>
</evidence>
<feature type="binding site" evidence="10">
    <location>
        <position position="174"/>
    </location>
    <ligand>
        <name>S-adenosyl-L-methionine</name>
        <dbReference type="ChEBI" id="CHEBI:59789"/>
    </ligand>
</feature>
<comment type="similarity">
    <text evidence="3 9">Belongs to the methyltransferase superfamily. LCMT family.</text>
</comment>
<evidence type="ECO:0000313" key="12">
    <source>
        <dbReference type="Proteomes" id="UP000261620"/>
    </source>
</evidence>
<accession>A0A3Q4AJE2</accession>
<dbReference type="PANTHER" id="PTHR13600">
    <property type="entry name" value="LEUCINE CARBOXYL METHYLTRANSFERASE"/>
    <property type="match status" value="1"/>
</dbReference>
<dbReference type="EC" id="2.1.1.233" evidence="4 9"/>
<evidence type="ECO:0000256" key="7">
    <source>
        <dbReference type="ARBA" id="ARBA00022679"/>
    </source>
</evidence>
<dbReference type="GO" id="GO:0005829">
    <property type="term" value="C:cytosol"/>
    <property type="evidence" value="ECO:0007669"/>
    <property type="project" value="TreeGrafter"/>
</dbReference>
<dbReference type="Proteomes" id="UP000261620">
    <property type="component" value="Unplaced"/>
</dbReference>
<dbReference type="InterPro" id="IPR029063">
    <property type="entry name" value="SAM-dependent_MTases_sf"/>
</dbReference>
<dbReference type="Ensembl" id="ENSMMOT00000004388.1">
    <property type="protein sequence ID" value="ENSMMOP00000004310.1"/>
    <property type="gene ID" value="ENSMMOG00000003440.1"/>
</dbReference>
<feature type="binding site" evidence="10">
    <location>
        <position position="49"/>
    </location>
    <ligand>
        <name>S-adenosyl-L-methionine</name>
        <dbReference type="ChEBI" id="CHEBI:59789"/>
    </ligand>
</feature>
<dbReference type="PIRSF" id="PIRSF016305">
    <property type="entry name" value="LCM_mtfrase"/>
    <property type="match status" value="1"/>
</dbReference>
<feature type="binding site" evidence="10">
    <location>
        <position position="74"/>
    </location>
    <ligand>
        <name>S-adenosyl-L-methionine</name>
        <dbReference type="ChEBI" id="CHEBI:59789"/>
    </ligand>
</feature>
<dbReference type="InterPro" id="IPR016651">
    <property type="entry name" value="LCMT1"/>
</dbReference>
<sequence length="317" mass="37098">MRCYIFSCYSTYILYILYLFPSQNTYIQYFSRSVGERKAPEINRGYYARVKGVNHLLDAFIRKAECDCQVINLGAGLDTTFWRLKDDNLLPRKFFEVDFPTVVARKIHNIKTKPPLSKPLIETHSTDSLILDAHSLDSDRYCIVGTDLRDIPNLDEMLKKFHLNPELPTVLLSECVLVYMTPHQSSNLLRWAAETFHTTMFINYEQVNMNDRFGQVMIENLCRRQCTLAGVETCHSLDSQKERFLKTGWEHAEALDMMTVYSMLPQDDVARIERLEFLDEKELLQQLLQHYSISWATRDKLSLEYCGKTSIFFMSYL</sequence>
<evidence type="ECO:0000256" key="9">
    <source>
        <dbReference type="PIRNR" id="PIRNR016305"/>
    </source>
</evidence>
<name>A0A3Q4AJE2_MOLML</name>
<evidence type="ECO:0000313" key="11">
    <source>
        <dbReference type="Ensembl" id="ENSMMOP00000004310.1"/>
    </source>
</evidence>
<evidence type="ECO:0000256" key="1">
    <source>
        <dbReference type="ARBA" id="ARBA00000724"/>
    </source>
</evidence>
<dbReference type="AlphaFoldDB" id="A0A3Q4AJE2"/>
<comment type="catalytic activity">
    <reaction evidence="1 9">
        <text>[phosphatase 2A protein]-C-terminal L-leucine + S-adenosyl-L-methionine = [phosphatase 2A protein]-C-terminal L-leucine methyl ester + S-adenosyl-L-homocysteine</text>
        <dbReference type="Rhea" id="RHEA:48544"/>
        <dbReference type="Rhea" id="RHEA-COMP:12134"/>
        <dbReference type="Rhea" id="RHEA-COMP:12135"/>
        <dbReference type="ChEBI" id="CHEBI:57856"/>
        <dbReference type="ChEBI" id="CHEBI:59789"/>
        <dbReference type="ChEBI" id="CHEBI:90516"/>
        <dbReference type="ChEBI" id="CHEBI:90517"/>
        <dbReference type="EC" id="2.1.1.233"/>
    </reaction>
</comment>
<feature type="binding site" evidence="10">
    <location>
        <begin position="147"/>
        <end position="148"/>
    </location>
    <ligand>
        <name>S-adenosyl-L-methionine</name>
        <dbReference type="ChEBI" id="CHEBI:59789"/>
    </ligand>
</feature>
<dbReference type="GO" id="GO:0009966">
    <property type="term" value="P:regulation of signal transduction"/>
    <property type="evidence" value="ECO:0007669"/>
    <property type="project" value="UniProtKB-ARBA"/>
</dbReference>
<keyword evidence="12" id="KW-1185">Reference proteome</keyword>
<dbReference type="STRING" id="94237.ENSMMOP00000004310"/>
<reference evidence="11" key="1">
    <citation type="submission" date="2025-08" db="UniProtKB">
        <authorList>
            <consortium name="Ensembl"/>
        </authorList>
    </citation>
    <scope>IDENTIFICATION</scope>
</reference>
<evidence type="ECO:0000256" key="4">
    <source>
        <dbReference type="ARBA" id="ARBA00012834"/>
    </source>
</evidence>
<dbReference type="Gene3D" id="3.40.50.150">
    <property type="entry name" value="Vaccinia Virus protein VP39"/>
    <property type="match status" value="1"/>
</dbReference>
<protein>
    <recommendedName>
        <fullName evidence="5 9">Leucine carboxyl methyltransferase 1</fullName>
        <ecNumber evidence="4 9">2.1.1.233</ecNumber>
    </recommendedName>
</protein>
<dbReference type="GO" id="GO:0032259">
    <property type="term" value="P:methylation"/>
    <property type="evidence" value="ECO:0007669"/>
    <property type="project" value="UniProtKB-KW"/>
</dbReference>
<keyword evidence="6 9" id="KW-0489">Methyltransferase</keyword>
<evidence type="ECO:0000256" key="10">
    <source>
        <dbReference type="PIRSR" id="PIRSR016305-1"/>
    </source>
</evidence>
<evidence type="ECO:0000256" key="3">
    <source>
        <dbReference type="ARBA" id="ARBA00010703"/>
    </source>
</evidence>
<evidence type="ECO:0000256" key="2">
    <source>
        <dbReference type="ARBA" id="ARBA00003455"/>
    </source>
</evidence>
<dbReference type="GO" id="GO:0018423">
    <property type="term" value="F:protein C-terminal leucine carboxyl O-methyltransferase activity"/>
    <property type="evidence" value="ECO:0007669"/>
    <property type="project" value="UniProtKB-EC"/>
</dbReference>
<dbReference type="InterPro" id="IPR007213">
    <property type="entry name" value="Ppm1/Ppm2/Tcmp"/>
</dbReference>
<comment type="function">
    <text evidence="2 9">Methylates the carboxyl group of the C-terminal leucine residue of protein phosphatase 2A catalytic subunits to form alpha-leucine ester residues.</text>
</comment>
<reference evidence="11" key="2">
    <citation type="submission" date="2025-09" db="UniProtKB">
        <authorList>
            <consortium name="Ensembl"/>
        </authorList>
    </citation>
    <scope>IDENTIFICATION</scope>
</reference>
<keyword evidence="7 9" id="KW-0808">Transferase</keyword>
<evidence type="ECO:0000256" key="6">
    <source>
        <dbReference type="ARBA" id="ARBA00022603"/>
    </source>
</evidence>
<evidence type="ECO:0000256" key="5">
    <source>
        <dbReference type="ARBA" id="ARBA00017497"/>
    </source>
</evidence>
<dbReference type="PANTHER" id="PTHR13600:SF33">
    <property type="entry name" value="LEUCINE CARBOXYL METHYLTRANSFERASE 1"/>
    <property type="match status" value="1"/>
</dbReference>
<dbReference type="SUPFAM" id="SSF53335">
    <property type="entry name" value="S-adenosyl-L-methionine-dependent methyltransferases"/>
    <property type="match status" value="1"/>
</dbReference>
<dbReference type="OMA" id="IIYEPIR"/>
<dbReference type="Pfam" id="PF04072">
    <property type="entry name" value="LCM"/>
    <property type="match status" value="1"/>
</dbReference>